<dbReference type="Proteomes" id="UP000003781">
    <property type="component" value="Unassembled WGS sequence"/>
</dbReference>
<dbReference type="NCBIfam" id="TIGR03798">
    <property type="entry name" value="leader_Nif11"/>
    <property type="match status" value="1"/>
</dbReference>
<dbReference type="Pfam" id="PF07862">
    <property type="entry name" value="Nif11"/>
    <property type="match status" value="1"/>
</dbReference>
<dbReference type="InterPro" id="IPR022516">
    <property type="entry name" value="CHP03798_Ocin"/>
</dbReference>
<reference evidence="3 4" key="1">
    <citation type="submission" date="2007-03" db="EMBL/GenBank/DDBJ databases">
        <authorList>
            <person name="Stal L."/>
            <person name="Ferriera S."/>
            <person name="Johnson J."/>
            <person name="Kravitz S."/>
            <person name="Beeson K."/>
            <person name="Sutton G."/>
            <person name="Rogers Y.-H."/>
            <person name="Friedman R."/>
            <person name="Frazier M."/>
            <person name="Venter J.C."/>
        </authorList>
    </citation>
    <scope>NUCLEOTIDE SEQUENCE [LARGE SCALE GENOMIC DNA]</scope>
    <source>
        <strain evidence="3 4">CCY0110</strain>
    </source>
</reference>
<organism evidence="3 4">
    <name type="scientific">Crocosphaera chwakensis CCY0110</name>
    <dbReference type="NCBI Taxonomy" id="391612"/>
    <lineage>
        <taxon>Bacteria</taxon>
        <taxon>Bacillati</taxon>
        <taxon>Cyanobacteriota</taxon>
        <taxon>Cyanophyceae</taxon>
        <taxon>Oscillatoriophycideae</taxon>
        <taxon>Chroococcales</taxon>
        <taxon>Aphanothecaceae</taxon>
        <taxon>Crocosphaera</taxon>
        <taxon>Crocosphaera chwakensis</taxon>
    </lineage>
</organism>
<keyword evidence="4" id="KW-1185">Reference proteome</keyword>
<name>A3IKR3_9CHRO</name>
<dbReference type="OrthoDB" id="468284at2"/>
<keyword evidence="1" id="KW-0175">Coiled coil</keyword>
<sequence>MSLSNVQRFYQRLSQDETFRAGLQTVKNKEECSQFVKKAGYDFTQEELQSYTAELLEVSEKEFKLQDTLEELNEKELAAVFGGLRMNHVAIYGLPPKLF</sequence>
<evidence type="ECO:0000259" key="2">
    <source>
        <dbReference type="Pfam" id="PF07862"/>
    </source>
</evidence>
<evidence type="ECO:0000256" key="1">
    <source>
        <dbReference type="SAM" id="Coils"/>
    </source>
</evidence>
<gene>
    <name evidence="3" type="ORF">CY0110_21837</name>
</gene>
<dbReference type="InterPro" id="IPR012903">
    <property type="entry name" value="Nif11"/>
</dbReference>
<feature type="coiled-coil region" evidence="1">
    <location>
        <begin position="41"/>
        <end position="75"/>
    </location>
</feature>
<evidence type="ECO:0000313" key="4">
    <source>
        <dbReference type="Proteomes" id="UP000003781"/>
    </source>
</evidence>
<feature type="domain" description="Nif11" evidence="2">
    <location>
        <begin position="1"/>
        <end position="48"/>
    </location>
</feature>
<dbReference type="EMBL" id="AAXW01000004">
    <property type="protein sequence ID" value="EAZ92782.1"/>
    <property type="molecule type" value="Genomic_DNA"/>
</dbReference>
<evidence type="ECO:0000313" key="3">
    <source>
        <dbReference type="EMBL" id="EAZ92782.1"/>
    </source>
</evidence>
<protein>
    <recommendedName>
        <fullName evidence="2">Nif11 domain-containing protein</fullName>
    </recommendedName>
</protein>
<proteinExistence type="predicted"/>
<dbReference type="RefSeq" id="WP_008273926.1">
    <property type="nucleotide sequence ID" value="NZ_AAXW01000004.1"/>
</dbReference>
<accession>A3IKR3</accession>
<dbReference type="AlphaFoldDB" id="A3IKR3"/>
<comment type="caution">
    <text evidence="3">The sequence shown here is derived from an EMBL/GenBank/DDBJ whole genome shotgun (WGS) entry which is preliminary data.</text>
</comment>